<dbReference type="EMBL" id="MRZV01000209">
    <property type="protein sequence ID" value="PIK55590.1"/>
    <property type="molecule type" value="Genomic_DNA"/>
</dbReference>
<keyword evidence="12" id="KW-0325">Glycoprotein</keyword>
<dbReference type="Pfam" id="PF17900">
    <property type="entry name" value="Peptidase_M1_N"/>
    <property type="match status" value="1"/>
</dbReference>
<dbReference type="Gene3D" id="2.60.40.1730">
    <property type="entry name" value="tricorn interacting facor f3 domain"/>
    <property type="match status" value="1"/>
</dbReference>
<protein>
    <recommendedName>
        <fullName evidence="16">Aminopeptidase</fullName>
        <ecNumber evidence="16">3.4.11.-</ecNumber>
    </recommendedName>
</protein>
<feature type="domain" description="ERAP1-like C-terminal" evidence="19">
    <location>
        <begin position="754"/>
        <end position="854"/>
    </location>
</feature>
<dbReference type="AlphaFoldDB" id="A0A2G8L626"/>
<keyword evidence="7 14" id="KW-0862">Zinc</keyword>
<dbReference type="FunFam" id="1.10.390.10:FF:000016">
    <property type="entry name" value="Glutamyl aminopeptidase"/>
    <property type="match status" value="1"/>
</dbReference>
<feature type="compositionally biased region" description="Polar residues" evidence="17">
    <location>
        <begin position="83"/>
        <end position="98"/>
    </location>
</feature>
<sequence length="880" mass="100550">MADNKFEVEDTESNDSIEKKKDGVYCSTGKLFFCGLVACCLIAGVGLISYYVPDRTCTFDELPTENPLEGSPTMKPSDMITEPQRSSTPHHMSSTENPSPTPTEAFVWDGRLNPDIMTPRSYDLTLQPCLYYECGEAMRFRFYGWVDIVIEVDEDTDQVVMHMVDIEIKSISVKKLVGDDTELYMDWSNDTLYEFLIIHTQTLMKRTDYRVSIEYIGILQDGLAGFYRSSYKNANGETVWLATSQMQATDARRALPCWDEPGFRSTFETSIIHMENMTALSNGIELGTVDYEEGWKITAFKTTPKMPTYLLAFVVSDFDYVEKNTTNGVRFRVWSRKDAIGSANYGLEQGVEILTYFEDYFGVPFPMDKQDMVAVPDFSAGAMENWGLILYRETALLYDPAENSAANKQRVAVVVSHELAHQWFGNLVTPEWWDDLWLNEGFASFVEYLGVDFTEPTWKMMEQFLAEDLHRVFALDALGSSHPVRVPVNSPAEISEIFDTISYAKGASIIRMLNNILSEETFRRGLNRYLTHYSEGNANSDKLWDALNQVQDQYDVKKIMDTWTLQMGYPVITVTRSGSTLNVQQSHFLIDPESEVDDKYIDLGLFSKITRAMLFTKGILVIKRNATRKPRGLIDDAFNLARGGQLTYDIALDMTKYLKNELDFIPWEATLTVFAYIRDMFSRNAGFGDLEKYMLCQINTLYTAVGFEDDPNDAHLDQYNRINAVDTACYYGNEDCLANATREYNEYMSDDINEKYLNYMLDETVVRKQDASYVIRYVARNYVGRALAWDFLRSEWDTIFDFYGDSSFSFSNIITDVTEQFNTEFDLEELMKFGEGRNFGSAVRAYEQAIDQTKSNIAWMERNAVTVAETLAASVADLGC</sequence>
<feature type="transmembrane region" description="Helical" evidence="16">
    <location>
        <begin position="31"/>
        <end position="52"/>
    </location>
</feature>
<feature type="region of interest" description="Disordered" evidence="17">
    <location>
        <begin position="63"/>
        <end position="103"/>
    </location>
</feature>
<feature type="site" description="Transition state stabilizer" evidence="15">
    <location>
        <position position="503"/>
    </location>
</feature>
<name>A0A2G8L626_STIJA</name>
<dbReference type="GO" id="GO:0042277">
    <property type="term" value="F:peptide binding"/>
    <property type="evidence" value="ECO:0007669"/>
    <property type="project" value="TreeGrafter"/>
</dbReference>
<evidence type="ECO:0000256" key="10">
    <source>
        <dbReference type="ARBA" id="ARBA00023049"/>
    </source>
</evidence>
<feature type="binding site" evidence="14">
    <location>
        <position position="421"/>
    </location>
    <ligand>
        <name>Zn(2+)</name>
        <dbReference type="ChEBI" id="CHEBI:29105"/>
        <note>catalytic</note>
    </ligand>
</feature>
<keyword evidence="9 16" id="KW-1133">Transmembrane helix</keyword>
<feature type="domain" description="Aminopeptidase N-like N-terminal" evidence="20">
    <location>
        <begin position="119"/>
        <end position="310"/>
    </location>
</feature>
<dbReference type="CDD" id="cd09601">
    <property type="entry name" value="M1_APN-Q_like"/>
    <property type="match status" value="1"/>
</dbReference>
<keyword evidence="3 16" id="KW-0645">Protease</keyword>
<keyword evidence="6 16" id="KW-0378">Hydrolase</keyword>
<dbReference type="PANTHER" id="PTHR11533">
    <property type="entry name" value="PROTEASE M1 ZINC METALLOPROTEASE"/>
    <property type="match status" value="1"/>
</dbReference>
<dbReference type="EC" id="3.4.11.-" evidence="16"/>
<keyword evidence="4 16" id="KW-0812">Transmembrane</keyword>
<evidence type="ECO:0000256" key="8">
    <source>
        <dbReference type="ARBA" id="ARBA00022968"/>
    </source>
</evidence>
<dbReference type="SUPFAM" id="SSF63737">
    <property type="entry name" value="Leukotriene A4 hydrolase N-terminal domain"/>
    <property type="match status" value="1"/>
</dbReference>
<dbReference type="InterPro" id="IPR014782">
    <property type="entry name" value="Peptidase_M1_dom"/>
</dbReference>
<dbReference type="GO" id="GO:0016020">
    <property type="term" value="C:membrane"/>
    <property type="evidence" value="ECO:0007669"/>
    <property type="project" value="UniProtKB-SubCell"/>
</dbReference>
<dbReference type="InterPro" id="IPR001930">
    <property type="entry name" value="Peptidase_M1"/>
</dbReference>
<evidence type="ECO:0000256" key="3">
    <source>
        <dbReference type="ARBA" id="ARBA00022670"/>
    </source>
</evidence>
<dbReference type="GO" id="GO:0006508">
    <property type="term" value="P:proteolysis"/>
    <property type="evidence" value="ECO:0007669"/>
    <property type="project" value="UniProtKB-KW"/>
</dbReference>
<evidence type="ECO:0000313" key="22">
    <source>
        <dbReference type="Proteomes" id="UP000230750"/>
    </source>
</evidence>
<evidence type="ECO:0000256" key="9">
    <source>
        <dbReference type="ARBA" id="ARBA00022989"/>
    </source>
</evidence>
<keyword evidence="11 16" id="KW-0472">Membrane</keyword>
<reference evidence="21 22" key="1">
    <citation type="journal article" date="2017" name="PLoS Biol.">
        <title>The sea cucumber genome provides insights into morphological evolution and visceral regeneration.</title>
        <authorList>
            <person name="Zhang X."/>
            <person name="Sun L."/>
            <person name="Yuan J."/>
            <person name="Sun Y."/>
            <person name="Gao Y."/>
            <person name="Zhang L."/>
            <person name="Li S."/>
            <person name="Dai H."/>
            <person name="Hamel J.F."/>
            <person name="Liu C."/>
            <person name="Yu Y."/>
            <person name="Liu S."/>
            <person name="Lin W."/>
            <person name="Guo K."/>
            <person name="Jin S."/>
            <person name="Xu P."/>
            <person name="Storey K.B."/>
            <person name="Huan P."/>
            <person name="Zhang T."/>
            <person name="Zhou Y."/>
            <person name="Zhang J."/>
            <person name="Lin C."/>
            <person name="Li X."/>
            <person name="Xing L."/>
            <person name="Huo D."/>
            <person name="Sun M."/>
            <person name="Wang L."/>
            <person name="Mercier A."/>
            <person name="Li F."/>
            <person name="Yang H."/>
            <person name="Xiang J."/>
        </authorList>
    </citation>
    <scope>NUCLEOTIDE SEQUENCE [LARGE SCALE GENOMIC DNA]</scope>
    <source>
        <strain evidence="21">Shaxun</strain>
        <tissue evidence="21">Muscle</tissue>
    </source>
</reference>
<dbReference type="InterPro" id="IPR024571">
    <property type="entry name" value="ERAP1-like_C_dom"/>
</dbReference>
<keyword evidence="16 21" id="KW-0031">Aminopeptidase</keyword>
<dbReference type="InterPro" id="IPR045357">
    <property type="entry name" value="Aminopeptidase_N-like_N"/>
</dbReference>
<evidence type="ECO:0000256" key="1">
    <source>
        <dbReference type="ARBA" id="ARBA00004606"/>
    </source>
</evidence>
<evidence type="ECO:0000256" key="17">
    <source>
        <dbReference type="SAM" id="MobiDB-lite"/>
    </source>
</evidence>
<feature type="binding site" evidence="14">
    <location>
        <position position="417"/>
    </location>
    <ligand>
        <name>Zn(2+)</name>
        <dbReference type="ChEBI" id="CHEBI:29105"/>
        <note>catalytic</note>
    </ligand>
</feature>
<dbReference type="GO" id="GO:0070006">
    <property type="term" value="F:metalloaminopeptidase activity"/>
    <property type="evidence" value="ECO:0007669"/>
    <property type="project" value="TreeGrafter"/>
</dbReference>
<keyword evidence="10 16" id="KW-0482">Metalloprotease</keyword>
<evidence type="ECO:0000256" key="16">
    <source>
        <dbReference type="RuleBase" id="RU364040"/>
    </source>
</evidence>
<evidence type="ECO:0000256" key="12">
    <source>
        <dbReference type="ARBA" id="ARBA00023180"/>
    </source>
</evidence>
<evidence type="ECO:0000256" key="5">
    <source>
        <dbReference type="ARBA" id="ARBA00022723"/>
    </source>
</evidence>
<evidence type="ECO:0000256" key="7">
    <source>
        <dbReference type="ARBA" id="ARBA00022833"/>
    </source>
</evidence>
<evidence type="ECO:0000256" key="15">
    <source>
        <dbReference type="PIRSR" id="PIRSR634016-4"/>
    </source>
</evidence>
<dbReference type="STRING" id="307972.A0A2G8L626"/>
<dbReference type="InterPro" id="IPR042097">
    <property type="entry name" value="Aminopeptidase_N-like_N_sf"/>
</dbReference>
<dbReference type="InterPro" id="IPR034016">
    <property type="entry name" value="M1_APN-typ"/>
</dbReference>
<comment type="subcellular location">
    <subcellularLocation>
        <location evidence="1">Membrane</location>
        <topology evidence="1">Single-pass type II membrane protein</topology>
    </subcellularLocation>
</comment>
<gene>
    <name evidence="21" type="ORF">BSL78_07492</name>
</gene>
<dbReference type="Proteomes" id="UP000230750">
    <property type="component" value="Unassembled WGS sequence"/>
</dbReference>
<feature type="domain" description="ERAP1-like C-terminal" evidence="19">
    <location>
        <begin position="632"/>
        <end position="751"/>
    </location>
</feature>
<dbReference type="InterPro" id="IPR050344">
    <property type="entry name" value="Peptidase_M1_aminopeptidases"/>
</dbReference>
<evidence type="ECO:0000256" key="6">
    <source>
        <dbReference type="ARBA" id="ARBA00022801"/>
    </source>
</evidence>
<evidence type="ECO:0000259" key="18">
    <source>
        <dbReference type="Pfam" id="PF01433"/>
    </source>
</evidence>
<proteinExistence type="inferred from homology"/>
<keyword evidence="8" id="KW-0735">Signal-anchor</keyword>
<evidence type="ECO:0000259" key="20">
    <source>
        <dbReference type="Pfam" id="PF17900"/>
    </source>
</evidence>
<dbReference type="Pfam" id="PF11838">
    <property type="entry name" value="ERAP1_C"/>
    <property type="match status" value="2"/>
</dbReference>
<comment type="caution">
    <text evidence="21">The sequence shown here is derived from an EMBL/GenBank/DDBJ whole genome shotgun (WGS) entry which is preliminary data.</text>
</comment>
<accession>A0A2G8L626</accession>
<comment type="cofactor">
    <cofactor evidence="14 16">
        <name>Zn(2+)</name>
        <dbReference type="ChEBI" id="CHEBI:29105"/>
    </cofactor>
    <text evidence="14 16">Binds 1 zinc ion per subunit.</text>
</comment>
<dbReference type="Pfam" id="PF01433">
    <property type="entry name" value="Peptidase_M1"/>
    <property type="match status" value="1"/>
</dbReference>
<evidence type="ECO:0000256" key="13">
    <source>
        <dbReference type="PIRSR" id="PIRSR634016-1"/>
    </source>
</evidence>
<dbReference type="PRINTS" id="PR00756">
    <property type="entry name" value="ALADIPTASE"/>
</dbReference>
<dbReference type="GO" id="GO:0008270">
    <property type="term" value="F:zinc ion binding"/>
    <property type="evidence" value="ECO:0007669"/>
    <property type="project" value="UniProtKB-UniRule"/>
</dbReference>
<evidence type="ECO:0000256" key="11">
    <source>
        <dbReference type="ARBA" id="ARBA00023136"/>
    </source>
</evidence>
<evidence type="ECO:0000259" key="19">
    <source>
        <dbReference type="Pfam" id="PF11838"/>
    </source>
</evidence>
<dbReference type="InterPro" id="IPR027268">
    <property type="entry name" value="Peptidase_M4/M1_CTD_sf"/>
</dbReference>
<feature type="domain" description="Peptidase M1 membrane alanine aminopeptidase" evidence="18">
    <location>
        <begin position="345"/>
        <end position="563"/>
    </location>
</feature>
<keyword evidence="5 14" id="KW-0479">Metal-binding</keyword>
<keyword evidence="22" id="KW-1185">Reference proteome</keyword>
<evidence type="ECO:0000256" key="14">
    <source>
        <dbReference type="PIRSR" id="PIRSR634016-3"/>
    </source>
</evidence>
<comment type="similarity">
    <text evidence="2 16">Belongs to the peptidase M1 family.</text>
</comment>
<dbReference type="SUPFAM" id="SSF55486">
    <property type="entry name" value="Metalloproteases ('zincins'), catalytic domain"/>
    <property type="match status" value="1"/>
</dbReference>
<dbReference type="Gene3D" id="1.25.50.20">
    <property type="match status" value="2"/>
</dbReference>
<dbReference type="GO" id="GO:0043171">
    <property type="term" value="P:peptide catabolic process"/>
    <property type="evidence" value="ECO:0007669"/>
    <property type="project" value="TreeGrafter"/>
</dbReference>
<dbReference type="PANTHER" id="PTHR11533:SF301">
    <property type="entry name" value="AMINOPEPTIDASE"/>
    <property type="match status" value="1"/>
</dbReference>
<dbReference type="GO" id="GO:0005737">
    <property type="term" value="C:cytoplasm"/>
    <property type="evidence" value="ECO:0007669"/>
    <property type="project" value="TreeGrafter"/>
</dbReference>
<evidence type="ECO:0000313" key="21">
    <source>
        <dbReference type="EMBL" id="PIK55590.1"/>
    </source>
</evidence>
<dbReference type="GO" id="GO:0005615">
    <property type="term" value="C:extracellular space"/>
    <property type="evidence" value="ECO:0007669"/>
    <property type="project" value="TreeGrafter"/>
</dbReference>
<feature type="active site" description="Proton acceptor" evidence="13">
    <location>
        <position position="418"/>
    </location>
</feature>
<dbReference type="FunFam" id="2.60.40.1730:FF:000012">
    <property type="entry name" value="Aminopeptidase N"/>
    <property type="match status" value="1"/>
</dbReference>
<evidence type="ECO:0000256" key="2">
    <source>
        <dbReference type="ARBA" id="ARBA00010136"/>
    </source>
</evidence>
<dbReference type="OrthoDB" id="10031169at2759"/>
<evidence type="ECO:0000256" key="4">
    <source>
        <dbReference type="ARBA" id="ARBA00022692"/>
    </source>
</evidence>
<organism evidence="21 22">
    <name type="scientific">Stichopus japonicus</name>
    <name type="common">Sea cucumber</name>
    <dbReference type="NCBI Taxonomy" id="307972"/>
    <lineage>
        <taxon>Eukaryota</taxon>
        <taxon>Metazoa</taxon>
        <taxon>Echinodermata</taxon>
        <taxon>Eleutherozoa</taxon>
        <taxon>Echinozoa</taxon>
        <taxon>Holothuroidea</taxon>
        <taxon>Aspidochirotacea</taxon>
        <taxon>Aspidochirotida</taxon>
        <taxon>Stichopodidae</taxon>
        <taxon>Apostichopus</taxon>
    </lineage>
</organism>
<dbReference type="Gene3D" id="1.10.390.10">
    <property type="entry name" value="Neutral Protease Domain 2"/>
    <property type="match status" value="1"/>
</dbReference>
<feature type="binding site" evidence="14">
    <location>
        <position position="440"/>
    </location>
    <ligand>
        <name>Zn(2+)</name>
        <dbReference type="ChEBI" id="CHEBI:29105"/>
        <note>catalytic</note>
    </ligand>
</feature>